<proteinExistence type="predicted"/>
<dbReference type="Gene3D" id="3.30.1780.10">
    <property type="entry name" value="ornithine cyclodeaminase, domain 1"/>
    <property type="match status" value="1"/>
</dbReference>
<accession>A0ABT0FW62</accession>
<dbReference type="PIRSF" id="PIRSF001439">
    <property type="entry name" value="CryM"/>
    <property type="match status" value="1"/>
</dbReference>
<dbReference type="Gene3D" id="3.40.50.720">
    <property type="entry name" value="NAD(P)-binding Rossmann-like Domain"/>
    <property type="match status" value="1"/>
</dbReference>
<protein>
    <submittedName>
        <fullName evidence="1">Ornithine cyclodeaminase family protein</fullName>
    </submittedName>
</protein>
<dbReference type="InterPro" id="IPR036291">
    <property type="entry name" value="NAD(P)-bd_dom_sf"/>
</dbReference>
<dbReference type="PANTHER" id="PTHR13812:SF19">
    <property type="entry name" value="KETIMINE REDUCTASE MU-CRYSTALLIN"/>
    <property type="match status" value="1"/>
</dbReference>
<reference evidence="1 2" key="1">
    <citation type="submission" date="2022-04" db="EMBL/GenBank/DDBJ databases">
        <title>Genome draft of Actinomadura sp. ATCC 31491.</title>
        <authorList>
            <person name="Shi X."/>
            <person name="Du Y."/>
        </authorList>
    </citation>
    <scope>NUCLEOTIDE SEQUENCE [LARGE SCALE GENOMIC DNA]</scope>
    <source>
        <strain evidence="1 2">ATCC 31491</strain>
    </source>
</reference>
<evidence type="ECO:0000313" key="2">
    <source>
        <dbReference type="Proteomes" id="UP001317259"/>
    </source>
</evidence>
<evidence type="ECO:0000313" key="1">
    <source>
        <dbReference type="EMBL" id="MCK2216581.1"/>
    </source>
</evidence>
<dbReference type="RefSeq" id="WP_242373677.1">
    <property type="nucleotide sequence ID" value="NZ_JAKRKC020000001.1"/>
</dbReference>
<dbReference type="EMBL" id="JAKRKC020000001">
    <property type="protein sequence ID" value="MCK2216581.1"/>
    <property type="molecule type" value="Genomic_DNA"/>
</dbReference>
<dbReference type="InterPro" id="IPR023401">
    <property type="entry name" value="ODC_N"/>
</dbReference>
<dbReference type="SUPFAM" id="SSF51735">
    <property type="entry name" value="NAD(P)-binding Rossmann-fold domains"/>
    <property type="match status" value="1"/>
</dbReference>
<comment type="caution">
    <text evidence="1">The sequence shown here is derived from an EMBL/GenBank/DDBJ whole genome shotgun (WGS) entry which is preliminary data.</text>
</comment>
<dbReference type="PANTHER" id="PTHR13812">
    <property type="entry name" value="KETIMINE REDUCTASE MU-CRYSTALLIN"/>
    <property type="match status" value="1"/>
</dbReference>
<name>A0ABT0FW62_9ACTN</name>
<dbReference type="Proteomes" id="UP001317259">
    <property type="component" value="Unassembled WGS sequence"/>
</dbReference>
<sequence>MSGLPYLDAATVERLVPMGRAVRVLEEALRAGLDPEATPQRPVVDVPAGQLLLMPAATARYAGVKAVTVAPGNPERGLPRIQGTYLLLDGATLAPLAALDGIALTSLRTPAVSALAVRHLAGPEGGRLVVFGSGPQAWGHVLALRGVRPVTEVTVAGRDPGRAEALAARCRAAGLPATALTQESDGDAVAAAVAGAALIACCTTARRPLFPGRLARDGVTVVAVGSHEPGARELDDDLVARATVVVEARSAALQEAGDVIIPIRHGTITSGHLAGNLAELIAGEVPPGPGPRVFKSTGMAWEDLVVAAAAYEAWQHDRT</sequence>
<dbReference type="InterPro" id="IPR003462">
    <property type="entry name" value="ODC_Mu_crystall"/>
</dbReference>
<organism evidence="1 2">
    <name type="scientific">Actinomadura luzonensis</name>
    <dbReference type="NCBI Taxonomy" id="2805427"/>
    <lineage>
        <taxon>Bacteria</taxon>
        <taxon>Bacillati</taxon>
        <taxon>Actinomycetota</taxon>
        <taxon>Actinomycetes</taxon>
        <taxon>Streptosporangiales</taxon>
        <taxon>Thermomonosporaceae</taxon>
        <taxon>Actinomadura</taxon>
    </lineage>
</organism>
<keyword evidence="2" id="KW-1185">Reference proteome</keyword>
<gene>
    <name evidence="1" type="ORF">MF672_022665</name>
</gene>
<dbReference type="Pfam" id="PF02423">
    <property type="entry name" value="OCD_Mu_crystall"/>
    <property type="match status" value="1"/>
</dbReference>